<sequence>MSIISLITAIMVTLLMALPTTQADMTTSIISKLPEGIGSITDTTSSGTITTCSEPDFLGSCTAVDVLNKCSNNFASGAIKSLTQDQGAVCTYYRDTGCAAGNHSPSKRVDSGAGVFEWRDMGEWAGKVLSFKCGGGGGA</sequence>
<gene>
    <name evidence="2" type="ORF">PDIGIT_LOCUS8092</name>
</gene>
<reference evidence="2" key="1">
    <citation type="submission" date="2023-01" db="EMBL/GenBank/DDBJ databases">
        <authorList>
            <person name="Van Ghelder C."/>
            <person name="Rancurel C."/>
        </authorList>
    </citation>
    <scope>NUCLEOTIDE SEQUENCE</scope>
    <source>
        <strain evidence="2">CNCM I-4278</strain>
    </source>
</reference>
<evidence type="ECO:0000313" key="2">
    <source>
        <dbReference type="EMBL" id="CAI6335017.1"/>
    </source>
</evidence>
<protein>
    <submittedName>
        <fullName evidence="2">Uncharacterized protein</fullName>
    </submittedName>
</protein>
<proteinExistence type="predicted"/>
<feature type="signal peptide" evidence="1">
    <location>
        <begin position="1"/>
        <end position="23"/>
    </location>
</feature>
<feature type="chain" id="PRO_5040848548" evidence="1">
    <location>
        <begin position="24"/>
        <end position="139"/>
    </location>
</feature>
<dbReference type="Proteomes" id="UP001152607">
    <property type="component" value="Unassembled WGS sequence"/>
</dbReference>
<keyword evidence="3" id="KW-1185">Reference proteome</keyword>
<evidence type="ECO:0000256" key="1">
    <source>
        <dbReference type="SAM" id="SignalP"/>
    </source>
</evidence>
<dbReference type="AlphaFoldDB" id="A0A9W4XVU3"/>
<name>A0A9W4XVU3_9PLEO</name>
<comment type="caution">
    <text evidence="2">The sequence shown here is derived from an EMBL/GenBank/DDBJ whole genome shotgun (WGS) entry which is preliminary data.</text>
</comment>
<dbReference type="EMBL" id="CAOQHR010000005">
    <property type="protein sequence ID" value="CAI6335017.1"/>
    <property type="molecule type" value="Genomic_DNA"/>
</dbReference>
<keyword evidence="1" id="KW-0732">Signal</keyword>
<dbReference type="OrthoDB" id="3799447at2759"/>
<evidence type="ECO:0000313" key="3">
    <source>
        <dbReference type="Proteomes" id="UP001152607"/>
    </source>
</evidence>
<organism evidence="2 3">
    <name type="scientific">Periconia digitata</name>
    <dbReference type="NCBI Taxonomy" id="1303443"/>
    <lineage>
        <taxon>Eukaryota</taxon>
        <taxon>Fungi</taxon>
        <taxon>Dikarya</taxon>
        <taxon>Ascomycota</taxon>
        <taxon>Pezizomycotina</taxon>
        <taxon>Dothideomycetes</taxon>
        <taxon>Pleosporomycetidae</taxon>
        <taxon>Pleosporales</taxon>
        <taxon>Massarineae</taxon>
        <taxon>Periconiaceae</taxon>
        <taxon>Periconia</taxon>
    </lineage>
</organism>
<accession>A0A9W4XVU3</accession>